<comment type="caution">
    <text evidence="6">The sequence shown here is derived from an EMBL/GenBank/DDBJ whole genome shotgun (WGS) entry which is preliminary data.</text>
</comment>
<evidence type="ECO:0000256" key="3">
    <source>
        <dbReference type="ARBA" id="ARBA00022723"/>
    </source>
</evidence>
<dbReference type="AlphaFoldDB" id="A0A6B0VPR3"/>
<proteinExistence type="inferred from homology"/>
<dbReference type="OrthoDB" id="8831at2157"/>
<dbReference type="Gene3D" id="3.55.10.10">
    <property type="entry name" value="Archease domain"/>
    <property type="match status" value="1"/>
</dbReference>
<dbReference type="SUPFAM" id="SSF69819">
    <property type="entry name" value="MTH1598-like"/>
    <property type="match status" value="1"/>
</dbReference>
<evidence type="ECO:0000256" key="2">
    <source>
        <dbReference type="ARBA" id="ARBA00022694"/>
    </source>
</evidence>
<dbReference type="InterPro" id="IPR002804">
    <property type="entry name" value="Archease"/>
</dbReference>
<dbReference type="InterPro" id="IPR023572">
    <property type="entry name" value="Archease_dom"/>
</dbReference>
<reference evidence="6 7" key="1">
    <citation type="submission" date="2020-01" db="EMBL/GenBank/DDBJ databases">
        <title>Natronorubrum sp. JWXQ-INN 674 isolated from Inner Mongolia Autonomous Region of China.</title>
        <authorList>
            <person name="Xue Q."/>
        </authorList>
    </citation>
    <scope>NUCLEOTIDE SEQUENCE [LARGE SCALE GENOMIC DNA]</scope>
    <source>
        <strain evidence="6 7">JWXQ-INN-674</strain>
    </source>
</reference>
<evidence type="ECO:0000313" key="7">
    <source>
        <dbReference type="Proteomes" id="UP000434101"/>
    </source>
</evidence>
<keyword evidence="7" id="KW-1185">Reference proteome</keyword>
<evidence type="ECO:0000259" key="5">
    <source>
        <dbReference type="Pfam" id="PF01951"/>
    </source>
</evidence>
<name>A0A6B0VPR3_9EURY</name>
<comment type="similarity">
    <text evidence="1">Belongs to the archease family.</text>
</comment>
<protein>
    <submittedName>
        <fullName evidence="6">Archease</fullName>
    </submittedName>
</protein>
<keyword evidence="3" id="KW-0479">Metal-binding</keyword>
<dbReference type="InterPro" id="IPR036820">
    <property type="entry name" value="Archease_dom_sf"/>
</dbReference>
<evidence type="ECO:0000313" key="6">
    <source>
        <dbReference type="EMBL" id="MXV62762.1"/>
    </source>
</evidence>
<evidence type="ECO:0000256" key="1">
    <source>
        <dbReference type="ARBA" id="ARBA00007963"/>
    </source>
</evidence>
<dbReference type="PANTHER" id="PTHR12682">
    <property type="entry name" value="ARCHEASE"/>
    <property type="match status" value="1"/>
</dbReference>
<dbReference type="EMBL" id="WUYX01000037">
    <property type="protein sequence ID" value="MXV62762.1"/>
    <property type="molecule type" value="Genomic_DNA"/>
</dbReference>
<dbReference type="GO" id="GO:0046872">
    <property type="term" value="F:metal ion binding"/>
    <property type="evidence" value="ECO:0007669"/>
    <property type="project" value="UniProtKB-KW"/>
</dbReference>
<dbReference type="RefSeq" id="WP_160065585.1">
    <property type="nucleotide sequence ID" value="NZ_WUYX01000037.1"/>
</dbReference>
<dbReference type="PANTHER" id="PTHR12682:SF11">
    <property type="entry name" value="PROTEIN ARCHEASE"/>
    <property type="match status" value="1"/>
</dbReference>
<keyword evidence="2" id="KW-0819">tRNA processing</keyword>
<gene>
    <name evidence="6" type="ORF">GS429_11930</name>
</gene>
<dbReference type="Pfam" id="PF01951">
    <property type="entry name" value="Archease"/>
    <property type="match status" value="1"/>
</dbReference>
<accession>A0A6B0VPR3</accession>
<dbReference type="GO" id="GO:0008033">
    <property type="term" value="P:tRNA processing"/>
    <property type="evidence" value="ECO:0007669"/>
    <property type="project" value="UniProtKB-KW"/>
</dbReference>
<organism evidence="6 7">
    <name type="scientific">Natronorubrum halalkaliphilum</name>
    <dbReference type="NCBI Taxonomy" id="2691917"/>
    <lineage>
        <taxon>Archaea</taxon>
        <taxon>Methanobacteriati</taxon>
        <taxon>Methanobacteriota</taxon>
        <taxon>Stenosarchaea group</taxon>
        <taxon>Halobacteria</taxon>
        <taxon>Halobacteriales</taxon>
        <taxon>Natrialbaceae</taxon>
        <taxon>Natronorubrum</taxon>
    </lineage>
</organism>
<sequence length="166" mass="17970">MTGDRSPGQAFELRDHTADIAVAATGDTLERVFAAVADGLAAASCDDIPGETGERFSLSVTAESREALLFDYLDELIYLRDVRNELPVEHRVERIESPEVEGATAAVTGTDDEGDADADWSLEATARGVPLAEIDAREVKAVTYSEMRLERASDGEGWEAYVVFDV</sequence>
<feature type="domain" description="Archease" evidence="5">
    <location>
        <begin position="11"/>
        <end position="166"/>
    </location>
</feature>
<keyword evidence="4" id="KW-0106">Calcium</keyword>
<evidence type="ECO:0000256" key="4">
    <source>
        <dbReference type="ARBA" id="ARBA00022837"/>
    </source>
</evidence>
<dbReference type="Proteomes" id="UP000434101">
    <property type="component" value="Unassembled WGS sequence"/>
</dbReference>